<accession>A0A543A9D0</accession>
<dbReference type="SUPFAM" id="SSF49785">
    <property type="entry name" value="Galactose-binding domain-like"/>
    <property type="match status" value="1"/>
</dbReference>
<evidence type="ECO:0000256" key="11">
    <source>
        <dbReference type="ARBA" id="ARBA00023145"/>
    </source>
</evidence>
<evidence type="ECO:0000259" key="14">
    <source>
        <dbReference type="Pfam" id="PF00754"/>
    </source>
</evidence>
<comment type="cofactor">
    <cofactor evidence="1">
        <name>Zn(2+)</name>
        <dbReference type="ChEBI" id="CHEBI:29105"/>
    </cofactor>
</comment>
<sequence length="1009" mass="105938">MRPATTGARAVAATGGAALTLALLALPHAAEAAPKDTDHRPGQLSAQADPHRKPQDFDTRDLNGNARVKADRAITTSSAAEDTFVKRLGTQGVSHVDPRTLTVRQLARLDGFLSGPQRGAARDIALGFVRSHLDVLGLSKADLDTLVFRQDYVDNIGVHNLSWTQEAAGTPVFSNGLQVKVTQDGRVLSVGGSPISGLADKASKASKAAAGTRSADVTAADARKKAAGNVRGKAAEAKVEKTRSGKAAKTVWTNHDYAKKVWFLAPEGLRLGWSTYTRTSRDAAYQHVIDATTGKALYRRSTVSDHTGPAAKKRDNLGKAYVYDNYPGAERGGDPKLVDFIDEGWLTKKDTALDGDSVRTWADLNDDNLVNAGETTPVPGADGKPGFELVPFDSSALCSADYVCTWDETKANSWETNKSADATNAFYLASNFHDYLKNDKAIRFTAKAGNFEAKGGDAVMQNVLDGADTADGLPADGVTNNANMSTPPDGTPPTMQMYLWQEAAGFLPASGSFDASVLYHEYTHGLSNRLVIDAEGNSTLNSLQGGSMGEAWSDYYAMDYLVTQGHEKDTDADGEVLEGKYLMGGQTDGNGNLVPFRSMAIDCPVGSTSDSCVNTYNPGGTPAGGYTYGDLAAIGGDAEVHSSGEVWAQALWDLRKELGHSVADTLITRGMSLSASDPSMLDMRNGILLADQAAYDGANADKVWEIFADRGMGFFAGSIDGGDVDVAESFELPPPPEAGTGTATGTVTDKLSGEPAAGAVVKLAGLGAAYAATTDAEGHYELEAPPGFYPKVVTTGPGYLPSLSNFRIKADEKIVKDYKIDRDWAATSGGSSVASFDGPDFSGYGCGPAAAFDMSLGSGWGSTSGDDEGNPTDTFVPKSVVVELPKAVDVTEFRIDPSATCGDDVDSSTGDYKIEVSADGSTWSVVKEGHFGTDAPGKLNSVSPESAADGVKLVRFTIEGNALTDVLAEQGQGDLTFAEACDPEKWGGYFGGCLYTDLSEIAVLGTPSS</sequence>
<dbReference type="GO" id="GO:0004222">
    <property type="term" value="F:metalloendopeptidase activity"/>
    <property type="evidence" value="ECO:0007669"/>
    <property type="project" value="InterPro"/>
</dbReference>
<dbReference type="GO" id="GO:0006508">
    <property type="term" value="P:proteolysis"/>
    <property type="evidence" value="ECO:0007669"/>
    <property type="project" value="UniProtKB-KW"/>
</dbReference>
<evidence type="ECO:0000256" key="7">
    <source>
        <dbReference type="ARBA" id="ARBA00022729"/>
    </source>
</evidence>
<dbReference type="Gene3D" id="2.60.40.1120">
    <property type="entry name" value="Carboxypeptidase-like, regulatory domain"/>
    <property type="match status" value="1"/>
</dbReference>
<protein>
    <submittedName>
        <fullName evidence="16">Fungalysin/thermolysin propeptide</fullName>
    </submittedName>
</protein>
<dbReference type="Proteomes" id="UP000320209">
    <property type="component" value="Unassembled WGS sequence"/>
</dbReference>
<keyword evidence="8" id="KW-0378">Hydrolase</keyword>
<dbReference type="Pfam" id="PF00754">
    <property type="entry name" value="F5_F8_type_C"/>
    <property type="match status" value="1"/>
</dbReference>
<evidence type="ECO:0000259" key="15">
    <source>
        <dbReference type="Pfam" id="PF07504"/>
    </source>
</evidence>
<evidence type="ECO:0000256" key="8">
    <source>
        <dbReference type="ARBA" id="ARBA00022801"/>
    </source>
</evidence>
<evidence type="ECO:0000256" key="5">
    <source>
        <dbReference type="ARBA" id="ARBA00022670"/>
    </source>
</evidence>
<dbReference type="Pfam" id="PF13620">
    <property type="entry name" value="CarboxypepD_reg"/>
    <property type="match status" value="1"/>
</dbReference>
<feature type="region of interest" description="Disordered" evidence="12">
    <location>
        <begin position="32"/>
        <end position="71"/>
    </location>
</feature>
<dbReference type="PANTHER" id="PTHR33478">
    <property type="entry name" value="EXTRACELLULAR METALLOPROTEINASE MEP"/>
    <property type="match status" value="1"/>
</dbReference>
<dbReference type="InterPro" id="IPR011096">
    <property type="entry name" value="FTP_domain"/>
</dbReference>
<dbReference type="AlphaFoldDB" id="A0A543A9D0"/>
<feature type="compositionally biased region" description="Basic and acidic residues" evidence="12">
    <location>
        <begin position="49"/>
        <end position="61"/>
    </location>
</feature>
<feature type="chain" id="PRO_5021794322" evidence="13">
    <location>
        <begin position="33"/>
        <end position="1009"/>
    </location>
</feature>
<dbReference type="InterPro" id="IPR001842">
    <property type="entry name" value="Peptidase_M36"/>
</dbReference>
<dbReference type="InterPro" id="IPR008979">
    <property type="entry name" value="Galactose-bd-like_sf"/>
</dbReference>
<keyword evidence="9" id="KW-0862">Zinc</keyword>
<keyword evidence="4" id="KW-0964">Secreted</keyword>
<evidence type="ECO:0000256" key="2">
    <source>
        <dbReference type="ARBA" id="ARBA00004613"/>
    </source>
</evidence>
<name>A0A543A9D0_9ACTN</name>
<dbReference type="InterPro" id="IPR000421">
    <property type="entry name" value="FA58C"/>
</dbReference>
<evidence type="ECO:0000256" key="13">
    <source>
        <dbReference type="SAM" id="SignalP"/>
    </source>
</evidence>
<organism evidence="16 17">
    <name type="scientific">Nocardioides albertanoniae</name>
    <dbReference type="NCBI Taxonomy" id="1175486"/>
    <lineage>
        <taxon>Bacteria</taxon>
        <taxon>Bacillati</taxon>
        <taxon>Actinomycetota</taxon>
        <taxon>Actinomycetes</taxon>
        <taxon>Propionibacteriales</taxon>
        <taxon>Nocardioidaceae</taxon>
        <taxon>Nocardioides</taxon>
    </lineage>
</organism>
<evidence type="ECO:0000313" key="17">
    <source>
        <dbReference type="Proteomes" id="UP000320209"/>
    </source>
</evidence>
<evidence type="ECO:0000256" key="1">
    <source>
        <dbReference type="ARBA" id="ARBA00001947"/>
    </source>
</evidence>
<evidence type="ECO:0000256" key="10">
    <source>
        <dbReference type="ARBA" id="ARBA00023049"/>
    </source>
</evidence>
<evidence type="ECO:0000256" key="12">
    <source>
        <dbReference type="SAM" id="MobiDB-lite"/>
    </source>
</evidence>
<evidence type="ECO:0000256" key="4">
    <source>
        <dbReference type="ARBA" id="ARBA00022525"/>
    </source>
</evidence>
<keyword evidence="11" id="KW-0865">Zymogen</keyword>
<evidence type="ECO:0000256" key="6">
    <source>
        <dbReference type="ARBA" id="ARBA00022723"/>
    </source>
</evidence>
<dbReference type="EMBL" id="VFOV01000001">
    <property type="protein sequence ID" value="TQL69149.1"/>
    <property type="molecule type" value="Genomic_DNA"/>
</dbReference>
<dbReference type="GO" id="GO:0008270">
    <property type="term" value="F:zinc ion binding"/>
    <property type="evidence" value="ECO:0007669"/>
    <property type="project" value="InterPro"/>
</dbReference>
<dbReference type="SUPFAM" id="SSF49464">
    <property type="entry name" value="Carboxypeptidase regulatory domain-like"/>
    <property type="match status" value="1"/>
</dbReference>
<dbReference type="InterPro" id="IPR027268">
    <property type="entry name" value="Peptidase_M4/M1_CTD_sf"/>
</dbReference>
<feature type="signal peptide" evidence="13">
    <location>
        <begin position="1"/>
        <end position="32"/>
    </location>
</feature>
<gene>
    <name evidence="16" type="ORF">FB381_3051</name>
</gene>
<feature type="domain" description="F5/8 type C" evidence="14">
    <location>
        <begin position="842"/>
        <end position="956"/>
    </location>
</feature>
<dbReference type="InterPro" id="IPR050371">
    <property type="entry name" value="Fungal_virulence_M36"/>
</dbReference>
<dbReference type="Pfam" id="PF02128">
    <property type="entry name" value="Peptidase_M36"/>
    <property type="match status" value="1"/>
</dbReference>
<evidence type="ECO:0000256" key="3">
    <source>
        <dbReference type="ARBA" id="ARBA00006006"/>
    </source>
</evidence>
<dbReference type="GO" id="GO:0005615">
    <property type="term" value="C:extracellular space"/>
    <property type="evidence" value="ECO:0007669"/>
    <property type="project" value="InterPro"/>
</dbReference>
<evidence type="ECO:0000313" key="16">
    <source>
        <dbReference type="EMBL" id="TQL69149.1"/>
    </source>
</evidence>
<comment type="subcellular location">
    <subcellularLocation>
        <location evidence="2">Secreted</location>
    </subcellularLocation>
</comment>
<keyword evidence="5" id="KW-0645">Protease</keyword>
<comment type="similarity">
    <text evidence="3">Belongs to the peptidase M36 family.</text>
</comment>
<dbReference type="Pfam" id="PF07504">
    <property type="entry name" value="FTP"/>
    <property type="match status" value="1"/>
</dbReference>
<dbReference type="RefSeq" id="WP_170225173.1">
    <property type="nucleotide sequence ID" value="NZ_VFOV01000001.1"/>
</dbReference>
<keyword evidence="10" id="KW-0482">Metalloprotease</keyword>
<comment type="caution">
    <text evidence="16">The sequence shown here is derived from an EMBL/GenBank/DDBJ whole genome shotgun (WGS) entry which is preliminary data.</text>
</comment>
<dbReference type="PANTHER" id="PTHR33478:SF1">
    <property type="entry name" value="EXTRACELLULAR METALLOPROTEINASE MEP"/>
    <property type="match status" value="1"/>
</dbReference>
<keyword evidence="17" id="KW-1185">Reference proteome</keyword>
<proteinExistence type="inferred from homology"/>
<keyword evidence="7 13" id="KW-0732">Signal</keyword>
<dbReference type="Gene3D" id="3.10.170.10">
    <property type="match status" value="1"/>
</dbReference>
<evidence type="ECO:0000256" key="9">
    <source>
        <dbReference type="ARBA" id="ARBA00022833"/>
    </source>
</evidence>
<reference evidence="16 17" key="1">
    <citation type="submission" date="2019-06" db="EMBL/GenBank/DDBJ databases">
        <title>Sequencing the genomes of 1000 actinobacteria strains.</title>
        <authorList>
            <person name="Klenk H.-P."/>
        </authorList>
    </citation>
    <scope>NUCLEOTIDE SEQUENCE [LARGE SCALE GENOMIC DNA]</scope>
    <source>
        <strain evidence="16 17">DSM 25218</strain>
    </source>
</reference>
<dbReference type="InterPro" id="IPR008969">
    <property type="entry name" value="CarboxyPept-like_regulatory"/>
</dbReference>
<dbReference type="Gene3D" id="2.60.120.260">
    <property type="entry name" value="Galactose-binding domain-like"/>
    <property type="match status" value="1"/>
</dbReference>
<keyword evidence="6" id="KW-0479">Metal-binding</keyword>
<dbReference type="SUPFAM" id="SSF55486">
    <property type="entry name" value="Metalloproteases ('zincins'), catalytic domain"/>
    <property type="match status" value="1"/>
</dbReference>
<dbReference type="Gene3D" id="1.10.390.10">
    <property type="entry name" value="Neutral Protease Domain 2"/>
    <property type="match status" value="1"/>
</dbReference>
<feature type="domain" description="FTP" evidence="15">
    <location>
        <begin position="144"/>
        <end position="193"/>
    </location>
</feature>